<dbReference type="Gene3D" id="1.20.58.1000">
    <property type="entry name" value="Metal-sensitive repressor, helix protomer"/>
    <property type="match status" value="1"/>
</dbReference>
<evidence type="ECO:0000313" key="1">
    <source>
        <dbReference type="EMBL" id="GIQ62570.1"/>
    </source>
</evidence>
<dbReference type="Proteomes" id="UP000680304">
    <property type="component" value="Unassembled WGS sequence"/>
</dbReference>
<dbReference type="RefSeq" id="WP_062493076.1">
    <property type="nucleotide sequence ID" value="NZ_BOVJ01000038.1"/>
</dbReference>
<accession>A0ABQ4N327</accession>
<evidence type="ECO:0008006" key="3">
    <source>
        <dbReference type="Google" id="ProtNLM"/>
    </source>
</evidence>
<dbReference type="InterPro" id="IPR038390">
    <property type="entry name" value="Metal_Tscrpt_repr_sf"/>
</dbReference>
<dbReference type="EMBL" id="BOVJ01000038">
    <property type="protein sequence ID" value="GIQ62570.1"/>
    <property type="molecule type" value="Genomic_DNA"/>
</dbReference>
<dbReference type="PANTHER" id="PTHR33677:SF3">
    <property type="entry name" value="COPPER-SENSING TRANSCRIPTIONAL REPRESSOR RICR"/>
    <property type="match status" value="1"/>
</dbReference>
<gene>
    <name evidence="1" type="ORF">PACILC2_11380</name>
</gene>
<keyword evidence="2" id="KW-1185">Reference proteome</keyword>
<sequence length="99" mass="11012">MSDSSHHHGNSDHHHYRKSIVNRLARIEGHVRSVKEMASSGRDCGDLLIQIAAIRSALDNCGKLILKDHLESCVVEAAKSGNEQEVLTQLNEALDKFIR</sequence>
<dbReference type="Pfam" id="PF02583">
    <property type="entry name" value="Trns_repr_metal"/>
    <property type="match status" value="1"/>
</dbReference>
<protein>
    <recommendedName>
        <fullName evidence="3">Cytosolic protein</fullName>
    </recommendedName>
</protein>
<dbReference type="CDD" id="cd10158">
    <property type="entry name" value="CsoR-like_DUF156_1"/>
    <property type="match status" value="1"/>
</dbReference>
<comment type="caution">
    <text evidence="1">The sequence shown here is derived from an EMBL/GenBank/DDBJ whole genome shotgun (WGS) entry which is preliminary data.</text>
</comment>
<dbReference type="PANTHER" id="PTHR33677">
    <property type="entry name" value="TRANSCRIPTIONAL REPRESSOR FRMR-RELATED"/>
    <property type="match status" value="1"/>
</dbReference>
<name>A0ABQ4N327_9BACL</name>
<organism evidence="1 2">
    <name type="scientific">Paenibacillus cisolokensis</name>
    <dbReference type="NCBI Taxonomy" id="1658519"/>
    <lineage>
        <taxon>Bacteria</taxon>
        <taxon>Bacillati</taxon>
        <taxon>Bacillota</taxon>
        <taxon>Bacilli</taxon>
        <taxon>Bacillales</taxon>
        <taxon>Paenibacillaceae</taxon>
        <taxon>Paenibacillus</taxon>
    </lineage>
</organism>
<reference evidence="1 2" key="1">
    <citation type="submission" date="2021-04" db="EMBL/GenBank/DDBJ databases">
        <title>Draft genome sequence of Paenibacillus cisolokensis, LC2-13A.</title>
        <authorList>
            <person name="Uke A."/>
            <person name="Chhe C."/>
            <person name="Baramee S."/>
            <person name="Kosugi A."/>
        </authorList>
    </citation>
    <scope>NUCLEOTIDE SEQUENCE [LARGE SCALE GENOMIC DNA]</scope>
    <source>
        <strain evidence="1 2">LC2-13A</strain>
    </source>
</reference>
<proteinExistence type="predicted"/>
<dbReference type="InterPro" id="IPR003735">
    <property type="entry name" value="Metal_Tscrpt_repr"/>
</dbReference>
<evidence type="ECO:0000313" key="2">
    <source>
        <dbReference type="Proteomes" id="UP000680304"/>
    </source>
</evidence>